<reference evidence="1 2" key="1">
    <citation type="submission" date="2024-02" db="EMBL/GenBank/DDBJ databases">
        <authorList>
            <consortium name="ELIXIR-Norway"/>
            <consortium name="Elixir Norway"/>
        </authorList>
    </citation>
    <scope>NUCLEOTIDE SEQUENCE [LARGE SCALE GENOMIC DNA]</scope>
</reference>
<proteinExistence type="predicted"/>
<keyword evidence="2" id="KW-1185">Reference proteome</keyword>
<dbReference type="PROSITE" id="PS50891">
    <property type="entry name" value="LOB"/>
    <property type="match status" value="1"/>
</dbReference>
<dbReference type="PANTHER" id="PTHR31301">
    <property type="entry name" value="LOB DOMAIN-CONTAINING PROTEIN 4-RELATED"/>
    <property type="match status" value="1"/>
</dbReference>
<evidence type="ECO:0000313" key="2">
    <source>
        <dbReference type="Proteomes" id="UP001497444"/>
    </source>
</evidence>
<dbReference type="PROSITE" id="PS51257">
    <property type="entry name" value="PROKAR_LIPOPROTEIN"/>
    <property type="match status" value="1"/>
</dbReference>
<evidence type="ECO:0000313" key="1">
    <source>
        <dbReference type="EMBL" id="CAK9268547.1"/>
    </source>
</evidence>
<sequence length="180" mass="19145">MHPYRRLRMAMASAPGTSACAACRVLRRKCTAQCLFAPYFPPDQPQKFAHVHKVFGVANVTKMLHELPPPHREDCVNSLAYEADARVQDPVYGCVGAISVLQQQVAHLQAQLALATSEIARLRETFAIAAAAAASTSTANAAAASGALLMAALQPRSPSQTDMTTNTTTTSQQPATSRPA</sequence>
<organism evidence="1 2">
    <name type="scientific">Sphagnum jensenii</name>
    <dbReference type="NCBI Taxonomy" id="128206"/>
    <lineage>
        <taxon>Eukaryota</taxon>
        <taxon>Viridiplantae</taxon>
        <taxon>Streptophyta</taxon>
        <taxon>Embryophyta</taxon>
        <taxon>Bryophyta</taxon>
        <taxon>Sphagnophytina</taxon>
        <taxon>Sphagnopsida</taxon>
        <taxon>Sphagnales</taxon>
        <taxon>Sphagnaceae</taxon>
        <taxon>Sphagnum</taxon>
    </lineage>
</organism>
<dbReference type="Proteomes" id="UP001497444">
    <property type="component" value="Chromosome 2"/>
</dbReference>
<protein>
    <submittedName>
        <fullName evidence="1">Uncharacterized protein</fullName>
    </submittedName>
</protein>
<gene>
    <name evidence="1" type="ORF">CSSPJE1EN1_LOCUS14025</name>
</gene>
<dbReference type="PANTHER" id="PTHR31301:SF83">
    <property type="entry name" value="PROTEIN ASYMMETRIC LEAVES 2"/>
    <property type="match status" value="1"/>
</dbReference>
<name>A0ABP0WQ36_9BRYO</name>
<dbReference type="EMBL" id="OZ020097">
    <property type="protein sequence ID" value="CAK9268547.1"/>
    <property type="molecule type" value="Genomic_DNA"/>
</dbReference>
<dbReference type="InterPro" id="IPR004883">
    <property type="entry name" value="LOB"/>
</dbReference>
<accession>A0ABP0WQ36</accession>
<dbReference type="Pfam" id="PF03195">
    <property type="entry name" value="LOB"/>
    <property type="match status" value="1"/>
</dbReference>